<evidence type="ECO:0000313" key="4">
    <source>
        <dbReference type="EMBL" id="RGM08517.1"/>
    </source>
</evidence>
<dbReference type="Pfam" id="PF01476">
    <property type="entry name" value="LysM"/>
    <property type="match status" value="1"/>
</dbReference>
<reference evidence="3 5" key="1">
    <citation type="submission" date="2015-09" db="EMBL/GenBank/DDBJ databases">
        <authorList>
            <consortium name="Pathogen Informatics"/>
        </authorList>
    </citation>
    <scope>NUCLEOTIDE SEQUENCE [LARGE SCALE GENOMIC DNA]</scope>
    <source>
        <strain evidence="3 5">2789STDY5608850</strain>
    </source>
</reference>
<dbReference type="InterPro" id="IPR018392">
    <property type="entry name" value="LysM"/>
</dbReference>
<organism evidence="3 5">
    <name type="scientific">Hungatella hathewayi</name>
    <dbReference type="NCBI Taxonomy" id="154046"/>
    <lineage>
        <taxon>Bacteria</taxon>
        <taxon>Bacillati</taxon>
        <taxon>Bacillota</taxon>
        <taxon>Clostridia</taxon>
        <taxon>Lachnospirales</taxon>
        <taxon>Lachnospiraceae</taxon>
        <taxon>Hungatella</taxon>
    </lineage>
</organism>
<keyword evidence="1" id="KW-0732">Signal</keyword>
<dbReference type="EMBL" id="CYZE01000001">
    <property type="protein sequence ID" value="CUN49434.1"/>
    <property type="molecule type" value="Genomic_DNA"/>
</dbReference>
<accession>A0A173XCS3</accession>
<evidence type="ECO:0000313" key="6">
    <source>
        <dbReference type="Proteomes" id="UP000261257"/>
    </source>
</evidence>
<dbReference type="RefSeq" id="WP_055652768.1">
    <property type="nucleotide sequence ID" value="NZ_CABIXC010000001.1"/>
</dbReference>
<evidence type="ECO:0000313" key="3">
    <source>
        <dbReference type="EMBL" id="CUN49434.1"/>
    </source>
</evidence>
<protein>
    <submittedName>
        <fullName evidence="4">LysM peptidoglycan-binding domain-containing protein</fullName>
    </submittedName>
    <submittedName>
        <fullName evidence="3">Peptidoglycan-binding lysin domain-containing protein</fullName>
    </submittedName>
</protein>
<dbReference type="AlphaFoldDB" id="A0A173XCS3"/>
<evidence type="ECO:0000259" key="2">
    <source>
        <dbReference type="PROSITE" id="PS51782"/>
    </source>
</evidence>
<sequence>MKKLMITMALVVLILSNVCGHSLMNALADETELPEFQKYYTSIEIQKGDTLWGIADEYAESCRMSTTDYVAELKSMNGLKEDVIHSGQHLTIMYCVPVTEVLAEK</sequence>
<dbReference type="SUPFAM" id="SSF54106">
    <property type="entry name" value="LysM domain"/>
    <property type="match status" value="1"/>
</dbReference>
<evidence type="ECO:0000256" key="1">
    <source>
        <dbReference type="SAM" id="SignalP"/>
    </source>
</evidence>
<feature type="domain" description="LysM" evidence="2">
    <location>
        <begin position="41"/>
        <end position="92"/>
    </location>
</feature>
<gene>
    <name evidence="3" type="primary">yneA</name>
    <name evidence="4" type="ORF">DXC39_00670</name>
    <name evidence="3" type="ORF">ERS852407_00365</name>
</gene>
<feature type="chain" id="PRO_5042333667" evidence="1">
    <location>
        <begin position="29"/>
        <end position="105"/>
    </location>
</feature>
<dbReference type="Proteomes" id="UP000095651">
    <property type="component" value="Unassembled WGS sequence"/>
</dbReference>
<evidence type="ECO:0000313" key="5">
    <source>
        <dbReference type="Proteomes" id="UP000095651"/>
    </source>
</evidence>
<dbReference type="InterPro" id="IPR036779">
    <property type="entry name" value="LysM_dom_sf"/>
</dbReference>
<dbReference type="PROSITE" id="PS51782">
    <property type="entry name" value="LYSM"/>
    <property type="match status" value="1"/>
</dbReference>
<proteinExistence type="predicted"/>
<feature type="signal peptide" evidence="1">
    <location>
        <begin position="1"/>
        <end position="28"/>
    </location>
</feature>
<dbReference type="Gene3D" id="3.10.350.10">
    <property type="entry name" value="LysM domain"/>
    <property type="match status" value="1"/>
</dbReference>
<reference evidence="4 6" key="2">
    <citation type="submission" date="2018-08" db="EMBL/GenBank/DDBJ databases">
        <title>A genome reference for cultivated species of the human gut microbiota.</title>
        <authorList>
            <person name="Zou Y."/>
            <person name="Xue W."/>
            <person name="Luo G."/>
        </authorList>
    </citation>
    <scope>NUCLEOTIDE SEQUENCE [LARGE SCALE GENOMIC DNA]</scope>
    <source>
        <strain evidence="4 6">TF05-11AC</strain>
    </source>
</reference>
<dbReference type="Proteomes" id="UP000261257">
    <property type="component" value="Unassembled WGS sequence"/>
</dbReference>
<name>A0A173XCS3_9FIRM</name>
<dbReference type="CDD" id="cd00118">
    <property type="entry name" value="LysM"/>
    <property type="match status" value="1"/>
</dbReference>
<dbReference type="EMBL" id="QSSQ01000001">
    <property type="protein sequence ID" value="RGM08517.1"/>
    <property type="molecule type" value="Genomic_DNA"/>
</dbReference>